<dbReference type="RefSeq" id="WP_138787870.1">
    <property type="nucleotide sequence ID" value="NZ_JBHTGQ010000023.1"/>
</dbReference>
<dbReference type="InterPro" id="IPR001119">
    <property type="entry name" value="SLH_dom"/>
</dbReference>
<sequence length="926" mass="100785">MKRNLLLAKRVTGIVTVTTLLWGQAAFAQVTVQEGTAAAEAAVASKSGVKALQAPRSRFPDVGADHWAVKHVAKLAIQDIVRGDDQGRYNPDSPVSRQDALIMIVRLLGLEDEALANKLEVVMPIEVRPDAKPYVVQALDSKWIDLGRETNIALAEKSKPWGDQPATREWVSRVVIRALGKTAEAEAGSDGAESFADAGSIGSDYIGYVSEAVKLGIVTGFEDGTFRPAATVTRAQMAAFLGRSEKYLAQPNAKVRKGVFAGWKDTLTMRVYDESGSLQEWRIGQEPQFYDEQANSVSISTSDLRPGHPVYALVEDGVAYYVERLSAELQTKKTEGKLVELDLNTLNIKLATADNQQLTIQLDPNVIAVNTDGAGMDIALLPKGTVVSLEQVVGIPGAKPSRLVVLQLPLNKDLNGTVENVNLQDRKLSVRTSSGVETFPLSDTVSIFAKGKPLEAERLGQGDTVVVAVRDSVIESIDVLKQVVEIVETGKLVLGGDKLLTVERADGTYGTYAVADNVKTYYNGVQLRYTDLLEGDQVRLEISENKINKIEIIKRNLTVIRQVTILSYSDKDKVLTVKRADGTPAAYALTDSTVLQYNGQTIPLAQFGTIFANGKRVDLTVNASAVMQVKMSTAYEGTLFRYDSQTREITLQDAADGEYVTFKLADYAYVRIPGKSSGSLSDLQIGDEVRVQLNAAQDRVDSVIVRREIVYRVADLKKPLYAGATPSIVVMEAGSGATSTYLVGSSVKIEQAGRTGLTFDNLKTREPVALRFLGDTLESIVILTPVRGEVTAVDAASGILSVRTSAGEVKQVEIKGTTRIYRSGSVLNSLSQLSPGDRVEATLDPEGNAHMIVFTAESRTVTSYDRNTGVLKLARKTLSDTQTDYVFLPGARIHKGGEEYHPNFLMQNQSVKIYVWRDEILELERT</sequence>
<accession>A0ABW2V6M2</accession>
<keyword evidence="4" id="KW-1185">Reference proteome</keyword>
<name>A0ABW2V6M2_9BACL</name>
<organism evidence="3 4">
    <name type="scientific">Paenibacillus thermoaerophilus</name>
    <dbReference type="NCBI Taxonomy" id="1215385"/>
    <lineage>
        <taxon>Bacteria</taxon>
        <taxon>Bacillati</taxon>
        <taxon>Bacillota</taxon>
        <taxon>Bacilli</taxon>
        <taxon>Bacillales</taxon>
        <taxon>Paenibacillaceae</taxon>
        <taxon>Paenibacillus</taxon>
    </lineage>
</organism>
<reference evidence="4" key="1">
    <citation type="journal article" date="2019" name="Int. J. Syst. Evol. Microbiol.">
        <title>The Global Catalogue of Microorganisms (GCM) 10K type strain sequencing project: providing services to taxonomists for standard genome sequencing and annotation.</title>
        <authorList>
            <consortium name="The Broad Institute Genomics Platform"/>
            <consortium name="The Broad Institute Genome Sequencing Center for Infectious Disease"/>
            <person name="Wu L."/>
            <person name="Ma J."/>
        </authorList>
    </citation>
    <scope>NUCLEOTIDE SEQUENCE [LARGE SCALE GENOMIC DNA]</scope>
    <source>
        <strain evidence="4">JCM 18657</strain>
    </source>
</reference>
<gene>
    <name evidence="3" type="ORF">ACFQWB_11425</name>
</gene>
<feature type="signal peptide" evidence="1">
    <location>
        <begin position="1"/>
        <end position="28"/>
    </location>
</feature>
<dbReference type="PANTHER" id="PTHR43308">
    <property type="entry name" value="OUTER MEMBRANE PROTEIN ALPHA-RELATED"/>
    <property type="match status" value="1"/>
</dbReference>
<proteinExistence type="predicted"/>
<feature type="chain" id="PRO_5045771962" evidence="1">
    <location>
        <begin position="29"/>
        <end position="926"/>
    </location>
</feature>
<feature type="domain" description="SLH" evidence="2">
    <location>
        <begin position="192"/>
        <end position="255"/>
    </location>
</feature>
<comment type="caution">
    <text evidence="3">The sequence shown here is derived from an EMBL/GenBank/DDBJ whole genome shotgun (WGS) entry which is preliminary data.</text>
</comment>
<evidence type="ECO:0000256" key="1">
    <source>
        <dbReference type="SAM" id="SignalP"/>
    </source>
</evidence>
<dbReference type="Pfam" id="PF00395">
    <property type="entry name" value="SLH"/>
    <property type="match status" value="2"/>
</dbReference>
<dbReference type="PROSITE" id="PS51272">
    <property type="entry name" value="SLH"/>
    <property type="match status" value="2"/>
</dbReference>
<dbReference type="Proteomes" id="UP001596528">
    <property type="component" value="Unassembled WGS sequence"/>
</dbReference>
<dbReference type="PANTHER" id="PTHR43308:SF5">
    <property type="entry name" value="S-LAYER PROTEIN _ PEPTIDOGLYCAN ENDO-BETA-N-ACETYLGLUCOSAMINIDASE"/>
    <property type="match status" value="1"/>
</dbReference>
<protein>
    <submittedName>
        <fullName evidence="3">S-layer homology domain-containing protein</fullName>
    </submittedName>
</protein>
<evidence type="ECO:0000259" key="2">
    <source>
        <dbReference type="PROSITE" id="PS51272"/>
    </source>
</evidence>
<evidence type="ECO:0000313" key="3">
    <source>
        <dbReference type="EMBL" id="MFC7750534.1"/>
    </source>
</evidence>
<keyword evidence="1" id="KW-0732">Signal</keyword>
<evidence type="ECO:0000313" key="4">
    <source>
        <dbReference type="Proteomes" id="UP001596528"/>
    </source>
</evidence>
<feature type="domain" description="SLH" evidence="2">
    <location>
        <begin position="55"/>
        <end position="118"/>
    </location>
</feature>
<dbReference type="EMBL" id="JBHTGQ010000023">
    <property type="protein sequence ID" value="MFC7750534.1"/>
    <property type="molecule type" value="Genomic_DNA"/>
</dbReference>
<dbReference type="InterPro" id="IPR051465">
    <property type="entry name" value="Cell_Envelope_Struct_Comp"/>
</dbReference>